<evidence type="ECO:0000313" key="1">
    <source>
        <dbReference type="EMBL" id="EAQ71362.1"/>
    </source>
</evidence>
<protein>
    <submittedName>
        <fullName evidence="1">Uncharacterized protein</fullName>
    </submittedName>
</protein>
<sequence>MNALAAEIAPIDLVEQPSDAVAVAEHLAGLATPLDPKLALFAVGQVDALVLCLVRGEVARHVLRRAHALHHPVGVAPLVPPSLARGVAFGLDGRREQGKIATGSYPQADGSGASQCSNCMTISGRRLAKIPVFGRRTQPLCRTWLKFYHPA</sequence>
<name>Q2KFB7_PYRO7</name>
<proteinExistence type="predicted"/>
<reference evidence="1" key="1">
    <citation type="submission" date="2005-01" db="EMBL/GenBank/DDBJ databases">
        <title>The sequence of Magnaporthe grisea chromosome 7.</title>
        <authorList>
            <person name="Thon M.R."/>
            <person name="Pan H."/>
            <person name="Diener A."/>
            <person name="Papalas J."/>
            <person name="Taro A."/>
            <person name="Mitchell T."/>
            <person name="Dean R.A."/>
        </authorList>
    </citation>
    <scope>NUCLEOTIDE SEQUENCE</scope>
    <source>
        <strain evidence="1">70-15</strain>
    </source>
</reference>
<gene>
    <name evidence="1" type="ORF">MGCH7_ch7g769</name>
</gene>
<organism evidence="1">
    <name type="scientific">Pyricularia oryzae (strain 70-15 / ATCC MYA-4617 / FGSC 8958)</name>
    <name type="common">Rice blast fungus</name>
    <name type="synonym">Magnaporthe oryzae</name>
    <dbReference type="NCBI Taxonomy" id="242507"/>
    <lineage>
        <taxon>Eukaryota</taxon>
        <taxon>Fungi</taxon>
        <taxon>Dikarya</taxon>
        <taxon>Ascomycota</taxon>
        <taxon>Pezizomycotina</taxon>
        <taxon>Sordariomycetes</taxon>
        <taxon>Sordariomycetidae</taxon>
        <taxon>Magnaporthales</taxon>
        <taxon>Pyriculariaceae</taxon>
        <taxon>Pyricularia</taxon>
    </lineage>
</organism>
<dbReference type="AlphaFoldDB" id="Q2KFB7"/>
<accession>Q2KFB7</accession>
<dbReference type="EMBL" id="CM000230">
    <property type="protein sequence ID" value="EAQ71362.1"/>
    <property type="molecule type" value="Genomic_DNA"/>
</dbReference>